<feature type="transmembrane region" description="Helical" evidence="1">
    <location>
        <begin position="87"/>
        <end position="105"/>
    </location>
</feature>
<dbReference type="InterPro" id="IPR018776">
    <property type="entry name" value="Membrane_prot_PTPS-rel_domain"/>
</dbReference>
<accession>A0A2H0W9M9</accession>
<reference evidence="4" key="1">
    <citation type="submission" date="2017-09" db="EMBL/GenBank/DDBJ databases">
        <title>Depth-based differentiation of microbial function through sediment-hosted aquifers and enrichment of novel symbionts in the deep terrestrial subsurface.</title>
        <authorList>
            <person name="Probst A.J."/>
            <person name="Ladd B."/>
            <person name="Jarett J.K."/>
            <person name="Geller-Mcgrath D.E."/>
            <person name="Sieber C.M.K."/>
            <person name="Emerson J.B."/>
            <person name="Anantharaman K."/>
            <person name="Thomas B.C."/>
            <person name="Malmstrom R."/>
            <person name="Stieglmeier M."/>
            <person name="Klingl A."/>
            <person name="Woyke T."/>
            <person name="Ryan C.M."/>
            <person name="Banfield J.F."/>
        </authorList>
    </citation>
    <scope>NUCLEOTIDE SEQUENCE [LARGE SCALE GENOMIC DNA]</scope>
</reference>
<feature type="transmembrane region" description="Helical" evidence="1">
    <location>
        <begin position="402"/>
        <end position="423"/>
    </location>
</feature>
<evidence type="ECO:0000313" key="3">
    <source>
        <dbReference type="EMBL" id="PIS09374.1"/>
    </source>
</evidence>
<dbReference type="Pfam" id="PF10131">
    <property type="entry name" value="PTPS_related"/>
    <property type="match status" value="1"/>
</dbReference>
<feature type="domain" description="Membrane protein 6-pyruvoyl-tetrahydropterin synthase-related" evidence="2">
    <location>
        <begin position="111"/>
        <end position="440"/>
    </location>
</feature>
<sequence>MKKLLTNLNLSKINFKFKIKHLFIVLILVICFFNLRAFFKPGIFRGHDLENHLARIANYYLSIKDSHIPPRWAKNLNHKFGYPVFNYLYPLPNILAYPLIVVGFGVENSLKIIIFSSYLFSGLFFYLWLKRHFSSLAAFLGSIFYLSAPYQFLDIYVRGIVGENLTFALFPGVLYFLDLLFEKKSRLRFLGLVVVTALFSLSHNIMVMLFTPLIFLYYFYVYKKEGQKEKLKFVNLGLIGLILGFLLTSFFWIPAYFEQNSIKLEAFDQQSFFPDHFVYLKQLIYSKWQYGFSVLGDGDTMSFQIGPVHLVIFLLALLILIKWGLSRFFGKKKKDKKLNLAFLLGGLAVFLSGVFLMLPFSLFIWRLIPLLGYLQFPWRFLGVVMLGVAVLAVVVSEKYKGIGIILAFVSLVYCQPFTKPFLWEKKQDMYYYDFLFTTSTQHEHTPRWFSEHNISEFKSRLTSDSGLVVFKELLWKTNSHIYEVDVPKATNIWEHTAYFPGWQVFIDGKRAEIKYDRPDNQGLIGVRVPAGKHKIVVKFTERTPARIIGNLITVMSLVLVLGIIKLFSKIPVKGWSISRKKK</sequence>
<feature type="transmembrane region" description="Helical" evidence="1">
    <location>
        <begin position="189"/>
        <end position="221"/>
    </location>
</feature>
<dbReference type="Proteomes" id="UP000230093">
    <property type="component" value="Unassembled WGS sequence"/>
</dbReference>
<evidence type="ECO:0000256" key="1">
    <source>
        <dbReference type="SAM" id="Phobius"/>
    </source>
</evidence>
<feature type="transmembrane region" description="Helical" evidence="1">
    <location>
        <begin position="233"/>
        <end position="253"/>
    </location>
</feature>
<feature type="transmembrane region" description="Helical" evidence="1">
    <location>
        <begin position="160"/>
        <end position="177"/>
    </location>
</feature>
<feature type="transmembrane region" description="Helical" evidence="1">
    <location>
        <begin position="342"/>
        <end position="364"/>
    </location>
</feature>
<name>A0A2H0W9M9_9BACT</name>
<proteinExistence type="predicted"/>
<feature type="transmembrane region" description="Helical" evidence="1">
    <location>
        <begin position="301"/>
        <end position="321"/>
    </location>
</feature>
<evidence type="ECO:0000259" key="2">
    <source>
        <dbReference type="Pfam" id="PF10131"/>
    </source>
</evidence>
<comment type="caution">
    <text evidence="3">The sequence shown here is derived from an EMBL/GenBank/DDBJ whole genome shotgun (WGS) entry which is preliminary data.</text>
</comment>
<feature type="transmembrane region" description="Helical" evidence="1">
    <location>
        <begin position="21"/>
        <end position="39"/>
    </location>
</feature>
<dbReference type="AlphaFoldDB" id="A0A2H0W9M9"/>
<gene>
    <name evidence="3" type="ORF">COT75_01710</name>
</gene>
<feature type="transmembrane region" description="Helical" evidence="1">
    <location>
        <begin position="135"/>
        <end position="153"/>
    </location>
</feature>
<keyword evidence="1" id="KW-1133">Transmembrane helix</keyword>
<feature type="transmembrane region" description="Helical" evidence="1">
    <location>
        <begin position="547"/>
        <end position="567"/>
    </location>
</feature>
<protein>
    <recommendedName>
        <fullName evidence="2">Membrane protein 6-pyruvoyl-tetrahydropterin synthase-related domain-containing protein</fullName>
    </recommendedName>
</protein>
<dbReference type="EMBL" id="PEZT01000010">
    <property type="protein sequence ID" value="PIS09374.1"/>
    <property type="molecule type" value="Genomic_DNA"/>
</dbReference>
<evidence type="ECO:0000313" key="4">
    <source>
        <dbReference type="Proteomes" id="UP000230093"/>
    </source>
</evidence>
<keyword evidence="1" id="KW-0472">Membrane</keyword>
<feature type="transmembrane region" description="Helical" evidence="1">
    <location>
        <begin position="112"/>
        <end position="129"/>
    </location>
</feature>
<feature type="transmembrane region" description="Helical" evidence="1">
    <location>
        <begin position="376"/>
        <end position="395"/>
    </location>
</feature>
<organism evidence="3 4">
    <name type="scientific">Candidatus Beckwithbacteria bacterium CG10_big_fil_rev_8_21_14_0_10_34_10</name>
    <dbReference type="NCBI Taxonomy" id="1974495"/>
    <lineage>
        <taxon>Bacteria</taxon>
        <taxon>Candidatus Beckwithiibacteriota</taxon>
    </lineage>
</organism>
<keyword evidence="1" id="KW-0812">Transmembrane</keyword>